<protein>
    <submittedName>
        <fullName evidence="2">Uncharacterized protein</fullName>
    </submittedName>
</protein>
<sequence>MLQALQADDIDNPKSRRRVDHRLPTMTKRLLLAAVTGMTSGLMRAVIDWLLQVLGS</sequence>
<gene>
    <name evidence="2" type="ORF">Apa02nite_091380</name>
</gene>
<evidence type="ECO:0000313" key="2">
    <source>
        <dbReference type="EMBL" id="GIE73030.1"/>
    </source>
</evidence>
<keyword evidence="1" id="KW-1133">Transmembrane helix</keyword>
<dbReference type="Proteomes" id="UP000624709">
    <property type="component" value="Unassembled WGS sequence"/>
</dbReference>
<reference evidence="2 3" key="1">
    <citation type="submission" date="2021-01" db="EMBL/GenBank/DDBJ databases">
        <title>Whole genome shotgun sequence of Actinoplanes palleronii NBRC 14916.</title>
        <authorList>
            <person name="Komaki H."/>
            <person name="Tamura T."/>
        </authorList>
    </citation>
    <scope>NUCLEOTIDE SEQUENCE [LARGE SCALE GENOMIC DNA]</scope>
    <source>
        <strain evidence="2 3">NBRC 14916</strain>
    </source>
</reference>
<comment type="caution">
    <text evidence="2">The sequence shown here is derived from an EMBL/GenBank/DDBJ whole genome shotgun (WGS) entry which is preliminary data.</text>
</comment>
<evidence type="ECO:0000313" key="3">
    <source>
        <dbReference type="Proteomes" id="UP000624709"/>
    </source>
</evidence>
<evidence type="ECO:0000256" key="1">
    <source>
        <dbReference type="SAM" id="Phobius"/>
    </source>
</evidence>
<organism evidence="2 3">
    <name type="scientific">Actinoplanes palleronii</name>
    <dbReference type="NCBI Taxonomy" id="113570"/>
    <lineage>
        <taxon>Bacteria</taxon>
        <taxon>Bacillati</taxon>
        <taxon>Actinomycetota</taxon>
        <taxon>Actinomycetes</taxon>
        <taxon>Micromonosporales</taxon>
        <taxon>Micromonosporaceae</taxon>
        <taxon>Actinoplanes</taxon>
    </lineage>
</organism>
<keyword evidence="1" id="KW-0472">Membrane</keyword>
<keyword evidence="1" id="KW-0812">Transmembrane</keyword>
<name>A0ABQ4BS67_9ACTN</name>
<feature type="transmembrane region" description="Helical" evidence="1">
    <location>
        <begin position="30"/>
        <end position="51"/>
    </location>
</feature>
<keyword evidence="3" id="KW-1185">Reference proteome</keyword>
<accession>A0ABQ4BS67</accession>
<proteinExistence type="predicted"/>
<dbReference type="EMBL" id="BOMS01000163">
    <property type="protein sequence ID" value="GIE73030.1"/>
    <property type="molecule type" value="Genomic_DNA"/>
</dbReference>